<name>A0ABN3V931_9PSEU</name>
<evidence type="ECO:0000256" key="3">
    <source>
        <dbReference type="ARBA" id="ARBA00022801"/>
    </source>
</evidence>
<feature type="active site" description="Charge relay system" evidence="5">
    <location>
        <position position="417"/>
    </location>
</feature>
<evidence type="ECO:0000313" key="10">
    <source>
        <dbReference type="Proteomes" id="UP001500979"/>
    </source>
</evidence>
<dbReference type="PROSITE" id="PS00138">
    <property type="entry name" value="SUBTILASE_SER"/>
    <property type="match status" value="1"/>
</dbReference>
<dbReference type="PROSITE" id="PS51892">
    <property type="entry name" value="SUBTILASE"/>
    <property type="match status" value="1"/>
</dbReference>
<keyword evidence="4 5" id="KW-0720">Serine protease</keyword>
<feature type="chain" id="PRO_5047119855" evidence="7">
    <location>
        <begin position="27"/>
        <end position="1076"/>
    </location>
</feature>
<dbReference type="PANTHER" id="PTHR43806:SF65">
    <property type="entry name" value="SERINE PROTEASE APRX"/>
    <property type="match status" value="1"/>
</dbReference>
<protein>
    <submittedName>
        <fullName evidence="9">S8 family serine peptidase</fullName>
    </submittedName>
</protein>
<dbReference type="InterPro" id="IPR023828">
    <property type="entry name" value="Peptidase_S8_Ser-AS"/>
</dbReference>
<dbReference type="InterPro" id="IPR013783">
    <property type="entry name" value="Ig-like_fold"/>
</dbReference>
<dbReference type="InterPro" id="IPR015500">
    <property type="entry name" value="Peptidase_S8_subtilisin-rel"/>
</dbReference>
<dbReference type="Gene3D" id="2.60.40.10">
    <property type="entry name" value="Immunoglobulins"/>
    <property type="match status" value="1"/>
</dbReference>
<dbReference type="SUPFAM" id="SSF52743">
    <property type="entry name" value="Subtilisin-like"/>
    <property type="match status" value="1"/>
</dbReference>
<comment type="similarity">
    <text evidence="1 5 6">Belongs to the peptidase S8 family.</text>
</comment>
<evidence type="ECO:0000256" key="6">
    <source>
        <dbReference type="RuleBase" id="RU003355"/>
    </source>
</evidence>
<dbReference type="InterPro" id="IPR036852">
    <property type="entry name" value="Peptidase_S8/S53_dom_sf"/>
</dbReference>
<dbReference type="PROSITE" id="PS00137">
    <property type="entry name" value="SUBTILASE_HIS"/>
    <property type="match status" value="1"/>
</dbReference>
<accession>A0ABN3V931</accession>
<feature type="signal peptide" evidence="7">
    <location>
        <begin position="1"/>
        <end position="26"/>
    </location>
</feature>
<dbReference type="Pfam" id="PF00082">
    <property type="entry name" value="Peptidase_S8"/>
    <property type="match status" value="1"/>
</dbReference>
<dbReference type="InterPro" id="IPR017297">
    <property type="entry name" value="Peptidase_S8A_DPH-A"/>
</dbReference>
<feature type="domain" description="Peptidase S8/S53" evidence="8">
    <location>
        <begin position="200"/>
        <end position="464"/>
    </location>
</feature>
<evidence type="ECO:0000256" key="7">
    <source>
        <dbReference type="SAM" id="SignalP"/>
    </source>
</evidence>
<evidence type="ECO:0000256" key="5">
    <source>
        <dbReference type="PROSITE-ProRule" id="PRU01240"/>
    </source>
</evidence>
<dbReference type="Proteomes" id="UP001500979">
    <property type="component" value="Unassembled WGS sequence"/>
</dbReference>
<gene>
    <name evidence="9" type="ORF">GCM10010470_18210</name>
</gene>
<keyword evidence="10" id="KW-1185">Reference proteome</keyword>
<dbReference type="PROSITE" id="PS00136">
    <property type="entry name" value="SUBTILASE_ASP"/>
    <property type="match status" value="1"/>
</dbReference>
<organism evidence="9 10">
    <name type="scientific">Saccharopolyspora taberi</name>
    <dbReference type="NCBI Taxonomy" id="60895"/>
    <lineage>
        <taxon>Bacteria</taxon>
        <taxon>Bacillati</taxon>
        <taxon>Actinomycetota</taxon>
        <taxon>Actinomycetes</taxon>
        <taxon>Pseudonocardiales</taxon>
        <taxon>Pseudonocardiaceae</taxon>
        <taxon>Saccharopolyspora</taxon>
    </lineage>
</organism>
<evidence type="ECO:0000256" key="4">
    <source>
        <dbReference type="ARBA" id="ARBA00022825"/>
    </source>
</evidence>
<keyword evidence="2 5" id="KW-0645">Protease</keyword>
<keyword evidence="3 5" id="KW-0378">Hydrolase</keyword>
<proteinExistence type="inferred from homology"/>
<feature type="active site" description="Charge relay system" evidence="5">
    <location>
        <position position="209"/>
    </location>
</feature>
<keyword evidence="7" id="KW-0732">Signal</keyword>
<dbReference type="InterPro" id="IPR000209">
    <property type="entry name" value="Peptidase_S8/S53_dom"/>
</dbReference>
<comment type="caution">
    <text evidence="9">The sequence shown here is derived from an EMBL/GenBank/DDBJ whole genome shotgun (WGS) entry which is preliminary data.</text>
</comment>
<evidence type="ECO:0000313" key="9">
    <source>
        <dbReference type="EMBL" id="GAA2784482.1"/>
    </source>
</evidence>
<dbReference type="PIRSF" id="PIRSF037854">
    <property type="entry name" value="Dihydropyridine_esterase"/>
    <property type="match status" value="1"/>
</dbReference>
<reference evidence="9 10" key="1">
    <citation type="journal article" date="2019" name="Int. J. Syst. Evol. Microbiol.">
        <title>The Global Catalogue of Microorganisms (GCM) 10K type strain sequencing project: providing services to taxonomists for standard genome sequencing and annotation.</title>
        <authorList>
            <consortium name="The Broad Institute Genomics Platform"/>
            <consortium name="The Broad Institute Genome Sequencing Center for Infectious Disease"/>
            <person name="Wu L."/>
            <person name="Ma J."/>
        </authorList>
    </citation>
    <scope>NUCLEOTIDE SEQUENCE [LARGE SCALE GENOMIC DNA]</scope>
    <source>
        <strain evidence="9 10">JCM 9383</strain>
    </source>
</reference>
<evidence type="ECO:0000259" key="8">
    <source>
        <dbReference type="Pfam" id="PF00082"/>
    </source>
</evidence>
<evidence type="ECO:0000256" key="1">
    <source>
        <dbReference type="ARBA" id="ARBA00011073"/>
    </source>
</evidence>
<dbReference type="EMBL" id="BAAAUX010000010">
    <property type="protein sequence ID" value="GAA2784482.1"/>
    <property type="molecule type" value="Genomic_DNA"/>
</dbReference>
<dbReference type="PRINTS" id="PR00723">
    <property type="entry name" value="SUBTILISIN"/>
</dbReference>
<feature type="active site" description="Charge relay system" evidence="5">
    <location>
        <position position="241"/>
    </location>
</feature>
<dbReference type="InterPro" id="IPR022398">
    <property type="entry name" value="Peptidase_S8_His-AS"/>
</dbReference>
<dbReference type="InterPro" id="IPR050131">
    <property type="entry name" value="Peptidase_S8_subtilisin-like"/>
</dbReference>
<sequence>MLLARRARIAATVAALSLGATSAAIAAPEPAEPTPPATAAGSTTTLITGDRVISHGDTATVEPGPGRDRIGFATYRDQGHLYVVPSDATALVTGGRLDKRLFDVTALLESGYGDAERADLPLIASGLPTTLAGSTVTQALPSLDAAGISTPKARLGELWTSITGSRDSAKVWLDGKRTANLDRSAAQIGAPQAWQSGLTGEGTTVAVLDTGVDQTHPDLADREAGERNFTDSADAADHYGHGTHVASTVAGTGAFSQGKYRGIAHGSKLLDGKVLNDSGAGQESWIIAGMEWAAEQKADVVNLSLGGGDTPEVDPLEEAVNRLSASSGSLFVIAAGNSGPSPESVGSPGSADAALTVGAVDRQDGLAQFSSRGPRVGDGAIKPDITAPGVGIVAALHGDGTIGEPVDGRYTALSGTSMATPHVAGAAALLAQAHPDWTGAQLKAALTGSAKPNPALTAFEQGSGRVDVPAALAQTATSEPTSLGFGVQRWPHDDDQPVTKPLTIRNNGTAETTFAVSAQGKGPDGQPAPAGLFSVDKQQVTVPPGGTAQVNVTVDTRIGALDGAYSGEVLATSDNARVRTPVAVVREVESYDLTVEHVGPDGQPNANHFTLVNGLGGQASDDLPTDQPSSTVRLPKGRYAITSMIMHGDPKNPDNHLMSNPTFDLAGPAKLTFDARQTKPVVVTPPDPAAKPEVASIGYSLPTDRGTLGFTLIRQNLEGMFSGHVGPQMPGFLANISTQWTGAKGTYNLGWYNPGQLPNGFERHVAPEDLATVHAEFGAPVAGRGGYRVAYPVPAEGKSSGGVSAAMRIGLPSTRTEFYNDEGVRWTTGVDQLMADGRPEVTLQSAPKTYAAGQEYRERFNVGPFGPALPASPFSGGWAERTGDVITAAVPMFGDGAGNAGQSVFDTGRTTLHLGDQLIGESPRPGSGRFQVGPDNGRYRLTAEATRAAGFEVSTKVSSAWTFDSAGSPDTVPLPLSAVRFAPELDATSTAPAGTHQEVPVFLEPQGGAPTPPAKIAVQVSYDEGATWIEAPVIDNARVALDHPADATSVSLRASAEDAQGNTVEQTIIRAYKLGR</sequence>
<evidence type="ECO:0000256" key="2">
    <source>
        <dbReference type="ARBA" id="ARBA00022670"/>
    </source>
</evidence>
<dbReference type="Gene3D" id="3.40.50.200">
    <property type="entry name" value="Peptidase S8/S53 domain"/>
    <property type="match status" value="1"/>
</dbReference>
<dbReference type="PANTHER" id="PTHR43806">
    <property type="entry name" value="PEPTIDASE S8"/>
    <property type="match status" value="1"/>
</dbReference>
<dbReference type="InterPro" id="IPR023827">
    <property type="entry name" value="Peptidase_S8_Asp-AS"/>
</dbReference>